<feature type="compositionally biased region" description="Low complexity" evidence="1">
    <location>
        <begin position="429"/>
        <end position="438"/>
    </location>
</feature>
<dbReference type="PANTHER" id="PTHR34094:SF1">
    <property type="entry name" value="PROTEIN FAM185A"/>
    <property type="match status" value="1"/>
</dbReference>
<feature type="domain" description="DUF4097" evidence="3">
    <location>
        <begin position="183"/>
        <end position="458"/>
    </location>
</feature>
<dbReference type="KEGG" id="aba:Acid345_1031"/>
<organism evidence="5 6">
    <name type="scientific">Koribacter versatilis (strain Ellin345)</name>
    <dbReference type="NCBI Taxonomy" id="204669"/>
    <lineage>
        <taxon>Bacteria</taxon>
        <taxon>Pseudomonadati</taxon>
        <taxon>Acidobacteriota</taxon>
        <taxon>Terriglobia</taxon>
        <taxon>Terriglobales</taxon>
        <taxon>Candidatus Korobacteraceae</taxon>
        <taxon>Candidatus Korobacter</taxon>
    </lineage>
</organism>
<keyword evidence="2" id="KW-1133">Transmembrane helix</keyword>
<dbReference type="Pfam" id="PF18917">
    <property type="entry name" value="LiaI-LiaF-like_TM1"/>
    <property type="match status" value="1"/>
</dbReference>
<sequence>MASTVTAPPPAPPMRPRRQKSYAGAVVLILIGVLALLQNFGMISLRHFYARYWPLIIILIGAIKLVEHFQAKKDNAIPAGVTFGTIVLLFFVVVSGIAISKAEGVNWHELGQTFDINDEDFNHMGQNSYTYEDRLEQAFPANGTLKIVCDHGNINVNSSDDGKIRVMVHKKVWANSQSDADASNNNAKPTIEINGGAVVVNANTQAGGKHDIAADMDIFLPKKADVTLSTRHGDVNIVQREGLITASHQQGGANFEDITGDVNVSGEKITVRATRIKGNISVQGRVTEMTAEDISGNATLNGDNFEEVRVSKIGKTLTFKSYRTDLEFAGLAGDFDMSSDDLRAKDITGPVRLITRSKTIHLDDVSGDVRIENSNGDVEVHAVKLGNYDVRNHHGDVTVTVPSKAAFSVDARTQHGDASSDFGELKVSNNDNEGTVNGTVGGGGSKLTLTTDGADVNVRKSS</sequence>
<dbReference type="EMBL" id="CP000360">
    <property type="protein sequence ID" value="ABF40034.1"/>
    <property type="molecule type" value="Genomic_DNA"/>
</dbReference>
<name>Q1ISW6_KORVE</name>
<keyword evidence="2" id="KW-0812">Transmembrane</keyword>
<accession>Q1ISW6</accession>
<evidence type="ECO:0000259" key="3">
    <source>
        <dbReference type="Pfam" id="PF13349"/>
    </source>
</evidence>
<feature type="transmembrane region" description="Helical" evidence="2">
    <location>
        <begin position="22"/>
        <end position="43"/>
    </location>
</feature>
<dbReference type="InterPro" id="IPR043726">
    <property type="entry name" value="LiaI-LiaF-like_TM1"/>
</dbReference>
<evidence type="ECO:0000256" key="1">
    <source>
        <dbReference type="SAM" id="MobiDB-lite"/>
    </source>
</evidence>
<dbReference type="STRING" id="204669.Acid345_1031"/>
<evidence type="ECO:0000313" key="6">
    <source>
        <dbReference type="Proteomes" id="UP000002432"/>
    </source>
</evidence>
<dbReference type="Proteomes" id="UP000002432">
    <property type="component" value="Chromosome"/>
</dbReference>
<evidence type="ECO:0000259" key="4">
    <source>
        <dbReference type="Pfam" id="PF18917"/>
    </source>
</evidence>
<dbReference type="InterPro" id="IPR025164">
    <property type="entry name" value="Toastrack_DUF4097"/>
</dbReference>
<feature type="domain" description="LiaI-LiaF-like transmembrane region" evidence="4">
    <location>
        <begin position="24"/>
        <end position="64"/>
    </location>
</feature>
<dbReference type="RefSeq" id="WP_011521836.1">
    <property type="nucleotide sequence ID" value="NC_008009.1"/>
</dbReference>
<dbReference type="EnsemblBacteria" id="ABF40034">
    <property type="protein sequence ID" value="ABF40034"/>
    <property type="gene ID" value="Acid345_1031"/>
</dbReference>
<dbReference type="Pfam" id="PF13349">
    <property type="entry name" value="DUF4097"/>
    <property type="match status" value="1"/>
</dbReference>
<reference evidence="5 6" key="1">
    <citation type="journal article" date="2009" name="Appl. Environ. Microbiol.">
        <title>Three genomes from the phylum Acidobacteria provide insight into the lifestyles of these microorganisms in soils.</title>
        <authorList>
            <person name="Ward N.L."/>
            <person name="Challacombe J.F."/>
            <person name="Janssen P.H."/>
            <person name="Henrissat B."/>
            <person name="Coutinho P.M."/>
            <person name="Wu M."/>
            <person name="Xie G."/>
            <person name="Haft D.H."/>
            <person name="Sait M."/>
            <person name="Badger J."/>
            <person name="Barabote R.D."/>
            <person name="Bradley B."/>
            <person name="Brettin T.S."/>
            <person name="Brinkac L.M."/>
            <person name="Bruce D."/>
            <person name="Creasy T."/>
            <person name="Daugherty S.C."/>
            <person name="Davidsen T.M."/>
            <person name="DeBoy R.T."/>
            <person name="Detter J.C."/>
            <person name="Dodson R.J."/>
            <person name="Durkin A.S."/>
            <person name="Ganapathy A."/>
            <person name="Gwinn-Giglio M."/>
            <person name="Han C.S."/>
            <person name="Khouri H."/>
            <person name="Kiss H."/>
            <person name="Kothari S.P."/>
            <person name="Madupu R."/>
            <person name="Nelson K.E."/>
            <person name="Nelson W.C."/>
            <person name="Paulsen I."/>
            <person name="Penn K."/>
            <person name="Ren Q."/>
            <person name="Rosovitz M.J."/>
            <person name="Selengut J.D."/>
            <person name="Shrivastava S."/>
            <person name="Sullivan S.A."/>
            <person name="Tapia R."/>
            <person name="Thompson L.S."/>
            <person name="Watkins K.L."/>
            <person name="Yang Q."/>
            <person name="Yu C."/>
            <person name="Zafar N."/>
            <person name="Zhou L."/>
            <person name="Kuske C.R."/>
        </authorList>
    </citation>
    <scope>NUCLEOTIDE SEQUENCE [LARGE SCALE GENOMIC DNA]</scope>
    <source>
        <strain evidence="5 6">Ellin345</strain>
    </source>
</reference>
<evidence type="ECO:0008006" key="7">
    <source>
        <dbReference type="Google" id="ProtNLM"/>
    </source>
</evidence>
<feature type="region of interest" description="Disordered" evidence="1">
    <location>
        <begin position="417"/>
        <end position="462"/>
    </location>
</feature>
<dbReference type="AlphaFoldDB" id="Q1ISW6"/>
<evidence type="ECO:0000256" key="2">
    <source>
        <dbReference type="SAM" id="Phobius"/>
    </source>
</evidence>
<feature type="transmembrane region" description="Helical" evidence="2">
    <location>
        <begin position="78"/>
        <end position="99"/>
    </location>
</feature>
<dbReference type="OrthoDB" id="127291at2"/>
<dbReference type="PANTHER" id="PTHR34094">
    <property type="match status" value="1"/>
</dbReference>
<feature type="transmembrane region" description="Helical" evidence="2">
    <location>
        <begin position="49"/>
        <end position="66"/>
    </location>
</feature>
<keyword evidence="2" id="KW-0472">Membrane</keyword>
<protein>
    <recommendedName>
        <fullName evidence="7">Adhesin domain-containing protein</fullName>
    </recommendedName>
</protein>
<dbReference type="HOGENOM" id="CLU_572236_0_0_0"/>
<evidence type="ECO:0000313" key="5">
    <source>
        <dbReference type="EMBL" id="ABF40034.1"/>
    </source>
</evidence>
<dbReference type="eggNOG" id="COG3595">
    <property type="taxonomic scope" value="Bacteria"/>
</dbReference>
<gene>
    <name evidence="5" type="ordered locus">Acid345_1031</name>
</gene>
<keyword evidence="6" id="KW-1185">Reference proteome</keyword>
<proteinExistence type="predicted"/>